<protein>
    <submittedName>
        <fullName evidence="2">Uncharacterized protein</fullName>
    </submittedName>
</protein>
<proteinExistence type="predicted"/>
<dbReference type="AlphaFoldDB" id="A0AAE0I1H0"/>
<comment type="caution">
    <text evidence="2">The sequence shown here is derived from an EMBL/GenBank/DDBJ whole genome shotgun (WGS) entry which is preliminary data.</text>
</comment>
<name>A0AAE0I1H0_9PEZI</name>
<evidence type="ECO:0000256" key="1">
    <source>
        <dbReference type="SAM" id="MobiDB-lite"/>
    </source>
</evidence>
<reference evidence="2" key="1">
    <citation type="journal article" date="2023" name="Mol. Phylogenet. Evol.">
        <title>Genome-scale phylogeny and comparative genomics of the fungal order Sordariales.</title>
        <authorList>
            <person name="Hensen N."/>
            <person name="Bonometti L."/>
            <person name="Westerberg I."/>
            <person name="Brannstrom I.O."/>
            <person name="Guillou S."/>
            <person name="Cros-Aarteil S."/>
            <person name="Calhoun S."/>
            <person name="Haridas S."/>
            <person name="Kuo A."/>
            <person name="Mondo S."/>
            <person name="Pangilinan J."/>
            <person name="Riley R."/>
            <person name="LaButti K."/>
            <person name="Andreopoulos B."/>
            <person name="Lipzen A."/>
            <person name="Chen C."/>
            <person name="Yan M."/>
            <person name="Daum C."/>
            <person name="Ng V."/>
            <person name="Clum A."/>
            <person name="Steindorff A."/>
            <person name="Ohm R.A."/>
            <person name="Martin F."/>
            <person name="Silar P."/>
            <person name="Natvig D.O."/>
            <person name="Lalanne C."/>
            <person name="Gautier V."/>
            <person name="Ament-Velasquez S.L."/>
            <person name="Kruys A."/>
            <person name="Hutchinson M.I."/>
            <person name="Powell A.J."/>
            <person name="Barry K."/>
            <person name="Miller A.N."/>
            <person name="Grigoriev I.V."/>
            <person name="Debuchy R."/>
            <person name="Gladieux P."/>
            <person name="Hiltunen Thoren M."/>
            <person name="Johannesson H."/>
        </authorList>
    </citation>
    <scope>NUCLEOTIDE SEQUENCE</scope>
    <source>
        <strain evidence="2">CBS 118394</strain>
    </source>
</reference>
<keyword evidence="3" id="KW-1185">Reference proteome</keyword>
<organism evidence="2 3">
    <name type="scientific">Apodospora peruviana</name>
    <dbReference type="NCBI Taxonomy" id="516989"/>
    <lineage>
        <taxon>Eukaryota</taxon>
        <taxon>Fungi</taxon>
        <taxon>Dikarya</taxon>
        <taxon>Ascomycota</taxon>
        <taxon>Pezizomycotina</taxon>
        <taxon>Sordariomycetes</taxon>
        <taxon>Sordariomycetidae</taxon>
        <taxon>Sordariales</taxon>
        <taxon>Lasiosphaeriaceae</taxon>
        <taxon>Apodospora</taxon>
    </lineage>
</organism>
<feature type="region of interest" description="Disordered" evidence="1">
    <location>
        <begin position="21"/>
        <end position="68"/>
    </location>
</feature>
<evidence type="ECO:0000313" key="2">
    <source>
        <dbReference type="EMBL" id="KAK3316725.1"/>
    </source>
</evidence>
<evidence type="ECO:0000313" key="3">
    <source>
        <dbReference type="Proteomes" id="UP001283341"/>
    </source>
</evidence>
<gene>
    <name evidence="2" type="ORF">B0H66DRAFT_534969</name>
</gene>
<sequence length="337" mass="35568">MRWEVNYKGLNGSRPQTQTAADLGLAHAHASVSTPPPDSMHTSGGEMVGGERQKAFRRARTLGSSEPGPLSDGCRLRMCFTVLGGLVKMGNLKDVGVVAALACKCLARPVMVTVGEGQGGEVTGGTGPSAVRQGHAIPQCGYRLCNLSNTCANTRSAGGRTGAPGTGTCTSDMDDARHQDAPDRGAMSSCERVPGSPGLISKSSSSSRRCLTRSILQNFRIPSIARARVSLPTPPVSLQVPHPPPFRPSAGRVVCVTRTELPYLPGTDLGCIHTVIRTKYILTLGLAGTFLLPAGYLTRRTTLGLSILIPSFHLILNTPGHKDQSHHRVASSTPFHH</sequence>
<accession>A0AAE0I1H0</accession>
<dbReference type="EMBL" id="JAUEDM010000005">
    <property type="protein sequence ID" value="KAK3316725.1"/>
    <property type="molecule type" value="Genomic_DNA"/>
</dbReference>
<reference evidence="2" key="2">
    <citation type="submission" date="2023-06" db="EMBL/GenBank/DDBJ databases">
        <authorList>
            <consortium name="Lawrence Berkeley National Laboratory"/>
            <person name="Haridas S."/>
            <person name="Hensen N."/>
            <person name="Bonometti L."/>
            <person name="Westerberg I."/>
            <person name="Brannstrom I.O."/>
            <person name="Guillou S."/>
            <person name="Cros-Aarteil S."/>
            <person name="Calhoun S."/>
            <person name="Kuo A."/>
            <person name="Mondo S."/>
            <person name="Pangilinan J."/>
            <person name="Riley R."/>
            <person name="Labutti K."/>
            <person name="Andreopoulos B."/>
            <person name="Lipzen A."/>
            <person name="Chen C."/>
            <person name="Yanf M."/>
            <person name="Daum C."/>
            <person name="Ng V."/>
            <person name="Clum A."/>
            <person name="Steindorff A."/>
            <person name="Ohm R."/>
            <person name="Martin F."/>
            <person name="Silar P."/>
            <person name="Natvig D."/>
            <person name="Lalanne C."/>
            <person name="Gautier V."/>
            <person name="Ament-Velasquez S.L."/>
            <person name="Kruys A."/>
            <person name="Hutchinson M.I."/>
            <person name="Powell A.J."/>
            <person name="Barry K."/>
            <person name="Miller A.N."/>
            <person name="Grigoriev I.V."/>
            <person name="Debuchy R."/>
            <person name="Gladieux P."/>
            <person name="Thoren M.H."/>
            <person name="Johannesson H."/>
        </authorList>
    </citation>
    <scope>NUCLEOTIDE SEQUENCE</scope>
    <source>
        <strain evidence="2">CBS 118394</strain>
    </source>
</reference>
<feature type="region of interest" description="Disordered" evidence="1">
    <location>
        <begin position="181"/>
        <end position="204"/>
    </location>
</feature>
<dbReference type="Proteomes" id="UP001283341">
    <property type="component" value="Unassembled WGS sequence"/>
</dbReference>